<dbReference type="AlphaFoldDB" id="A0A452INB1"/>
<dbReference type="Ensembl" id="ENSGAGT00000033362.1">
    <property type="protein sequence ID" value="ENSGAGP00000029381.1"/>
    <property type="gene ID" value="ENSGAGG00000021242.1"/>
</dbReference>
<reference evidence="2" key="3">
    <citation type="submission" date="2025-09" db="UniProtKB">
        <authorList>
            <consortium name="Ensembl"/>
        </authorList>
    </citation>
    <scope>IDENTIFICATION</scope>
</reference>
<dbReference type="GO" id="GO:0006644">
    <property type="term" value="P:phospholipid metabolic process"/>
    <property type="evidence" value="ECO:0007669"/>
    <property type="project" value="InterPro"/>
</dbReference>
<evidence type="ECO:0000313" key="3">
    <source>
        <dbReference type="Proteomes" id="UP000291020"/>
    </source>
</evidence>
<dbReference type="InterPro" id="IPR036444">
    <property type="entry name" value="PLipase_A2_dom_sf"/>
</dbReference>
<evidence type="ECO:0000313" key="2">
    <source>
        <dbReference type="Ensembl" id="ENSGAGP00000029381.1"/>
    </source>
</evidence>
<evidence type="ECO:0000259" key="1">
    <source>
        <dbReference type="Pfam" id="PF00068"/>
    </source>
</evidence>
<feature type="domain" description="Phospholipase A2-like central" evidence="1">
    <location>
        <begin position="20"/>
        <end position="61"/>
    </location>
</feature>
<reference evidence="3" key="1">
    <citation type="journal article" date="2017" name="PLoS ONE">
        <title>The Agassiz's desert tortoise genome provides a resource for the conservation of a threatened species.</title>
        <authorList>
            <person name="Tollis M."/>
            <person name="DeNardo D.F."/>
            <person name="Cornelius J.A."/>
            <person name="Dolby G.A."/>
            <person name="Edwards T."/>
            <person name="Henen B.T."/>
            <person name="Karl A.E."/>
            <person name="Murphy R.W."/>
            <person name="Kusumi K."/>
        </authorList>
    </citation>
    <scope>NUCLEOTIDE SEQUENCE [LARGE SCALE GENOMIC DNA]</scope>
</reference>
<dbReference type="GO" id="GO:0050482">
    <property type="term" value="P:arachidonate secretion"/>
    <property type="evidence" value="ECO:0007669"/>
    <property type="project" value="InterPro"/>
</dbReference>
<reference evidence="2" key="2">
    <citation type="submission" date="2025-08" db="UniProtKB">
        <authorList>
            <consortium name="Ensembl"/>
        </authorList>
    </citation>
    <scope>IDENTIFICATION</scope>
</reference>
<accession>A0A452INB1</accession>
<protein>
    <recommendedName>
        <fullName evidence="1">Phospholipase A2-like central domain-containing protein</fullName>
    </recommendedName>
</protein>
<organism evidence="2 3">
    <name type="scientific">Gopherus agassizii</name>
    <name type="common">Agassiz's desert tortoise</name>
    <dbReference type="NCBI Taxonomy" id="38772"/>
    <lineage>
        <taxon>Eukaryota</taxon>
        <taxon>Metazoa</taxon>
        <taxon>Chordata</taxon>
        <taxon>Craniata</taxon>
        <taxon>Vertebrata</taxon>
        <taxon>Euteleostomi</taxon>
        <taxon>Archelosauria</taxon>
        <taxon>Testudinata</taxon>
        <taxon>Testudines</taxon>
        <taxon>Cryptodira</taxon>
        <taxon>Durocryptodira</taxon>
        <taxon>Testudinoidea</taxon>
        <taxon>Testudinidae</taxon>
        <taxon>Gopherus</taxon>
    </lineage>
</organism>
<dbReference type="Pfam" id="PF00068">
    <property type="entry name" value="Phospholip_A2_1"/>
    <property type="match status" value="1"/>
</dbReference>
<dbReference type="Proteomes" id="UP000291020">
    <property type="component" value="Unassembled WGS sequence"/>
</dbReference>
<dbReference type="InterPro" id="IPR016090">
    <property type="entry name" value="PLA2-like_dom"/>
</dbReference>
<proteinExistence type="predicted"/>
<keyword evidence="3" id="KW-1185">Reference proteome</keyword>
<name>A0A452INB1_9SAUR</name>
<dbReference type="Gene3D" id="1.20.90.10">
    <property type="entry name" value="Phospholipase A2 domain"/>
    <property type="match status" value="1"/>
</dbReference>
<dbReference type="SUPFAM" id="SSF48619">
    <property type="entry name" value="Phospholipase A2, PLA2"/>
    <property type="match status" value="1"/>
</dbReference>
<dbReference type="STRING" id="38772.ENSGAGP00000029381"/>
<sequence length="73" mass="8285">SKLLCLKVNTIAGCLTPRVLWQFQMMLKWAMSGSRQLSKYNYYACCCGIGGSGIPVQELDRYVDFLKMSLQRA</sequence>
<dbReference type="GO" id="GO:0004623">
    <property type="term" value="F:phospholipase A2 activity"/>
    <property type="evidence" value="ECO:0007669"/>
    <property type="project" value="InterPro"/>
</dbReference>